<feature type="domain" description="Glycosyltransferase 2-like" evidence="10">
    <location>
        <begin position="99"/>
        <end position="247"/>
    </location>
</feature>
<dbReference type="EMBL" id="VOXD01000004">
    <property type="protein sequence ID" value="TXF91014.1"/>
    <property type="molecule type" value="Genomic_DNA"/>
</dbReference>
<evidence type="ECO:0000313" key="11">
    <source>
        <dbReference type="EMBL" id="TXF91014.1"/>
    </source>
</evidence>
<organism evidence="11 12">
    <name type="scientific">Neolewinella aurantiaca</name>
    <dbReference type="NCBI Taxonomy" id="2602767"/>
    <lineage>
        <taxon>Bacteria</taxon>
        <taxon>Pseudomonadati</taxon>
        <taxon>Bacteroidota</taxon>
        <taxon>Saprospiria</taxon>
        <taxon>Saprospirales</taxon>
        <taxon>Lewinellaceae</taxon>
        <taxon>Neolewinella</taxon>
    </lineage>
</organism>
<keyword evidence="12" id="KW-1185">Reference proteome</keyword>
<keyword evidence="4 9" id="KW-0812">Transmembrane</keyword>
<protein>
    <submittedName>
        <fullName evidence="11">Glycosyltransferase</fullName>
    </submittedName>
</protein>
<evidence type="ECO:0000256" key="1">
    <source>
        <dbReference type="ARBA" id="ARBA00004653"/>
    </source>
</evidence>
<feature type="transmembrane region" description="Helical" evidence="9">
    <location>
        <begin position="483"/>
        <end position="507"/>
    </location>
</feature>
<dbReference type="InterPro" id="IPR001173">
    <property type="entry name" value="Glyco_trans_2-like"/>
</dbReference>
<dbReference type="RefSeq" id="WP_147929471.1">
    <property type="nucleotide sequence ID" value="NZ_VOXD01000004.1"/>
</dbReference>
<dbReference type="OrthoDB" id="9806824at2"/>
<dbReference type="SUPFAM" id="SSF53448">
    <property type="entry name" value="Nucleotide-diphospho-sugar transferases"/>
    <property type="match status" value="1"/>
</dbReference>
<evidence type="ECO:0000256" key="5">
    <source>
        <dbReference type="ARBA" id="ARBA00022989"/>
    </source>
</evidence>
<dbReference type="InterPro" id="IPR029044">
    <property type="entry name" value="Nucleotide-diphossugar_trans"/>
</dbReference>
<dbReference type="CDD" id="cd06437">
    <property type="entry name" value="CESA_CaSu_A2"/>
    <property type="match status" value="1"/>
</dbReference>
<reference evidence="11 12" key="1">
    <citation type="submission" date="2019-08" db="EMBL/GenBank/DDBJ databases">
        <title>Lewinella sp. strain SSH13 Genome sequencing and assembly.</title>
        <authorList>
            <person name="Kim I."/>
        </authorList>
    </citation>
    <scope>NUCLEOTIDE SEQUENCE [LARGE SCALE GENOMIC DNA]</scope>
    <source>
        <strain evidence="11 12">SSH13</strain>
    </source>
</reference>
<evidence type="ECO:0000259" key="10">
    <source>
        <dbReference type="Pfam" id="PF00535"/>
    </source>
</evidence>
<gene>
    <name evidence="11" type="ORF">FUA23_04210</name>
</gene>
<sequence>MTGLALFVLAVYTVSLLYITVYCLLQFNLLYHYKQSNNPTHHPVSFADMVPNEVDAREPALVGAGTPEVPFTKTSLAPAAEPPYAAATTATYYPFVTIQLPIYNELYVIARLIDACTKFDYPKDRFEIHILDDSTDETVEIVADKVREYQAKGFNIEQIIREKRQGFKAGALRDAMPRANGEFVAIFDADFVPDPSFLQRTIPHFADPEVGVVQTRWEHINEDYNIITRLQALQLNVHFTVEQTGRMNGEHLLQFNGTAGVWRAKTIEAGGGWQPDTLTEDLDLSIRSQLAGYKIHFLEEVGSPAELPVEMNSFKSQQHRWMKGGAETAKKMLPDVWRSELGLSHKVQATAHLLGSTIFLFVFLCGVFSVPLLFLMGELSILGINKNIFAIFLTGLLSVIGIYYTANVNSVAVEGQSFGKKVLKFVVLFPLFLALSMGLSLHNTVAVLQGYRGKKSPFVRTPKFNINTVKDKLSASKYMKGKLNLITIGEGLLSLYFLVALAGGFYLQNTTFIFFHGLLALGYGAIFFFSVKHLKLVQ</sequence>
<dbReference type="Proteomes" id="UP000321907">
    <property type="component" value="Unassembled WGS sequence"/>
</dbReference>
<name>A0A5C7FK29_9BACT</name>
<keyword evidence="2" id="KW-0328">Glycosyltransferase</keyword>
<evidence type="ECO:0000256" key="9">
    <source>
        <dbReference type="SAM" id="Phobius"/>
    </source>
</evidence>
<dbReference type="PANTHER" id="PTHR32044">
    <property type="entry name" value="GLUCOMANNAN 4-BETA-MANNOSYLTRANSFERASE 9"/>
    <property type="match status" value="1"/>
</dbReference>
<dbReference type="Gene3D" id="3.90.550.10">
    <property type="entry name" value="Spore Coat Polysaccharide Biosynthesis Protein SpsA, Chain A"/>
    <property type="match status" value="1"/>
</dbReference>
<evidence type="ECO:0000256" key="8">
    <source>
        <dbReference type="ARBA" id="ARBA00023316"/>
    </source>
</evidence>
<keyword evidence="6" id="KW-0333">Golgi apparatus</keyword>
<evidence type="ECO:0000256" key="4">
    <source>
        <dbReference type="ARBA" id="ARBA00022692"/>
    </source>
</evidence>
<keyword evidence="5 9" id="KW-1133">Transmembrane helix</keyword>
<comment type="caution">
    <text evidence="11">The sequence shown here is derived from an EMBL/GenBank/DDBJ whole genome shotgun (WGS) entry which is preliminary data.</text>
</comment>
<dbReference type="GO" id="GO:0016757">
    <property type="term" value="F:glycosyltransferase activity"/>
    <property type="evidence" value="ECO:0007669"/>
    <property type="project" value="UniProtKB-KW"/>
</dbReference>
<feature type="transmembrane region" description="Helical" evidence="9">
    <location>
        <begin position="388"/>
        <end position="406"/>
    </location>
</feature>
<dbReference type="PANTHER" id="PTHR32044:SF80">
    <property type="entry name" value="XYLOGLUCAN GLYCOSYLTRANSFERASE 2-RELATED"/>
    <property type="match status" value="1"/>
</dbReference>
<dbReference type="GO" id="GO:0071555">
    <property type="term" value="P:cell wall organization"/>
    <property type="evidence" value="ECO:0007669"/>
    <property type="project" value="UniProtKB-KW"/>
</dbReference>
<keyword evidence="7 9" id="KW-0472">Membrane</keyword>
<accession>A0A5C7FK29</accession>
<dbReference type="FunFam" id="3.90.550.10:FF:000057">
    <property type="entry name" value="Glycosyltransferase-like protein, family 2"/>
    <property type="match status" value="1"/>
</dbReference>
<feature type="transmembrane region" description="Helical" evidence="9">
    <location>
        <begin position="353"/>
        <end position="376"/>
    </location>
</feature>
<dbReference type="AlphaFoldDB" id="A0A5C7FK29"/>
<keyword evidence="8" id="KW-0961">Cell wall biogenesis/degradation</keyword>
<evidence type="ECO:0000256" key="7">
    <source>
        <dbReference type="ARBA" id="ARBA00023136"/>
    </source>
</evidence>
<feature type="transmembrane region" description="Helical" evidence="9">
    <location>
        <begin position="426"/>
        <end position="448"/>
    </location>
</feature>
<evidence type="ECO:0000256" key="6">
    <source>
        <dbReference type="ARBA" id="ARBA00023034"/>
    </source>
</evidence>
<comment type="subcellular location">
    <subcellularLocation>
        <location evidence="1">Golgi apparatus membrane</location>
        <topology evidence="1">Multi-pass membrane protein</topology>
    </subcellularLocation>
</comment>
<evidence type="ECO:0000313" key="12">
    <source>
        <dbReference type="Proteomes" id="UP000321907"/>
    </source>
</evidence>
<dbReference type="Pfam" id="PF00535">
    <property type="entry name" value="Glycos_transf_2"/>
    <property type="match status" value="1"/>
</dbReference>
<feature type="transmembrane region" description="Helical" evidence="9">
    <location>
        <begin position="513"/>
        <end position="531"/>
    </location>
</feature>
<evidence type="ECO:0000256" key="2">
    <source>
        <dbReference type="ARBA" id="ARBA00022676"/>
    </source>
</evidence>
<evidence type="ECO:0000256" key="3">
    <source>
        <dbReference type="ARBA" id="ARBA00022679"/>
    </source>
</evidence>
<keyword evidence="3 11" id="KW-0808">Transferase</keyword>
<proteinExistence type="predicted"/>